<dbReference type="SUPFAM" id="SSF50129">
    <property type="entry name" value="GroES-like"/>
    <property type="match status" value="1"/>
</dbReference>
<dbReference type="InterPro" id="IPR013154">
    <property type="entry name" value="ADH-like_N"/>
</dbReference>
<dbReference type="PANTHER" id="PTHR11695">
    <property type="entry name" value="ALCOHOL DEHYDROGENASE RELATED"/>
    <property type="match status" value="1"/>
</dbReference>
<gene>
    <name evidence="2" type="ORF">KGM_212359</name>
</gene>
<reference evidence="2 3" key="1">
    <citation type="journal article" date="2011" name="Cell">
        <title>The monarch butterfly genome yields insights into long-distance migration.</title>
        <authorList>
            <person name="Zhan S."/>
            <person name="Merlin C."/>
            <person name="Boore J.L."/>
            <person name="Reppert S.M."/>
        </authorList>
    </citation>
    <scope>NUCLEOTIDE SEQUENCE [LARGE SCALE GENOMIC DNA]</scope>
    <source>
        <strain evidence="2">F-2</strain>
    </source>
</reference>
<dbReference type="PANTHER" id="PTHR11695:SF294">
    <property type="entry name" value="RETICULON-4-INTERACTING PROTEIN 1, MITOCHONDRIAL"/>
    <property type="match status" value="1"/>
</dbReference>
<organism evidence="2 3">
    <name type="scientific">Danaus plexippus plexippus</name>
    <dbReference type="NCBI Taxonomy" id="278856"/>
    <lineage>
        <taxon>Eukaryota</taxon>
        <taxon>Metazoa</taxon>
        <taxon>Ecdysozoa</taxon>
        <taxon>Arthropoda</taxon>
        <taxon>Hexapoda</taxon>
        <taxon>Insecta</taxon>
        <taxon>Pterygota</taxon>
        <taxon>Neoptera</taxon>
        <taxon>Endopterygota</taxon>
        <taxon>Lepidoptera</taxon>
        <taxon>Glossata</taxon>
        <taxon>Ditrysia</taxon>
        <taxon>Papilionoidea</taxon>
        <taxon>Nymphalidae</taxon>
        <taxon>Danainae</taxon>
        <taxon>Danaini</taxon>
        <taxon>Danaina</taxon>
        <taxon>Danaus</taxon>
        <taxon>Danaus</taxon>
    </lineage>
</organism>
<dbReference type="InterPro" id="IPR050700">
    <property type="entry name" value="YIM1/Zinc_Alcohol_DH_Fams"/>
</dbReference>
<dbReference type="SUPFAM" id="SSF51735">
    <property type="entry name" value="NAD(P)-binding Rossmann-fold domains"/>
    <property type="match status" value="1"/>
</dbReference>
<dbReference type="Pfam" id="PF08240">
    <property type="entry name" value="ADH_N"/>
    <property type="match status" value="1"/>
</dbReference>
<dbReference type="OrthoDB" id="48317at2759"/>
<dbReference type="STRING" id="278856.A0A212FLV9"/>
<dbReference type="Gene3D" id="3.90.180.10">
    <property type="entry name" value="Medium-chain alcohol dehydrogenases, catalytic domain"/>
    <property type="match status" value="1"/>
</dbReference>
<evidence type="ECO:0000256" key="1">
    <source>
        <dbReference type="SAM" id="MobiDB-lite"/>
    </source>
</evidence>
<dbReference type="Proteomes" id="UP000007151">
    <property type="component" value="Unassembled WGS sequence"/>
</dbReference>
<dbReference type="InterPro" id="IPR020843">
    <property type="entry name" value="ER"/>
</dbReference>
<comment type="caution">
    <text evidence="2">The sequence shown here is derived from an EMBL/GenBank/DDBJ whole genome shotgun (WGS) entry which is preliminary data.</text>
</comment>
<evidence type="ECO:0000313" key="3">
    <source>
        <dbReference type="Proteomes" id="UP000007151"/>
    </source>
</evidence>
<dbReference type="AlphaFoldDB" id="A0A212FLV9"/>
<dbReference type="Pfam" id="PF13602">
    <property type="entry name" value="ADH_zinc_N_2"/>
    <property type="match status" value="1"/>
</dbReference>
<dbReference type="Gene3D" id="3.40.50.720">
    <property type="entry name" value="NAD(P)-binding Rossmann-like Domain"/>
    <property type="match status" value="1"/>
</dbReference>
<keyword evidence="3" id="KW-1185">Reference proteome</keyword>
<protein>
    <submittedName>
        <fullName evidence="2">Zinc binding dehydrogenase</fullName>
    </submittedName>
</protein>
<dbReference type="eggNOG" id="KOG1198">
    <property type="taxonomic scope" value="Eukaryota"/>
</dbReference>
<proteinExistence type="predicted"/>
<feature type="compositionally biased region" description="Pro residues" evidence="1">
    <location>
        <begin position="368"/>
        <end position="379"/>
    </location>
</feature>
<sequence>MNVARGAVSAGRMRAWRVHAYSAGTEELRLESARVPPLRAPDQLLVRVHTASINPLDVAMLGGYGSRILNTLRTLDGTDLEFPLVPGRDFAGEVVAAGASCRLRVGDRVWGVVPPHRPGSHAEYVTVRERWTGLAPLALSDEEAGGALYAALSACAALRVGGLPPGRRARRPPRVLLLGLGGVGHVALQLLVDAGAEVIVGCSADLCERATSLGAAAALDRSAADYDRLLEESGPYEVIVDCAGVGGAEAGSRRWRFSRFVTLSSPLLRLTDARGLVGGGCAAAAQLVADGLSAARSAPAPSSCPPHVRWAFFAPSSDDIETLRRLAERGRLSVCVERVFPWWEGVAAYERAARGGARGKLVLDFTRSPPPALAAPPAPADRTVSSR</sequence>
<feature type="region of interest" description="Disordered" evidence="1">
    <location>
        <begin position="368"/>
        <end position="387"/>
    </location>
</feature>
<name>A0A212FLV9_DANPL</name>
<dbReference type="InterPro" id="IPR036291">
    <property type="entry name" value="NAD(P)-bd_dom_sf"/>
</dbReference>
<dbReference type="FunCoup" id="A0A212FLV9">
    <property type="interactions" value="868"/>
</dbReference>
<dbReference type="GO" id="GO:0005739">
    <property type="term" value="C:mitochondrion"/>
    <property type="evidence" value="ECO:0007669"/>
    <property type="project" value="TreeGrafter"/>
</dbReference>
<evidence type="ECO:0000313" key="2">
    <source>
        <dbReference type="EMBL" id="OWR54733.1"/>
    </source>
</evidence>
<accession>A0A212FLV9</accession>
<dbReference type="KEGG" id="dpl:KGM_212359"/>
<dbReference type="EMBL" id="AGBW02007695">
    <property type="protein sequence ID" value="OWR54733.1"/>
    <property type="molecule type" value="Genomic_DNA"/>
</dbReference>
<dbReference type="GO" id="GO:0016491">
    <property type="term" value="F:oxidoreductase activity"/>
    <property type="evidence" value="ECO:0007669"/>
    <property type="project" value="InterPro"/>
</dbReference>
<dbReference type="InterPro" id="IPR011032">
    <property type="entry name" value="GroES-like_sf"/>
</dbReference>
<dbReference type="SMART" id="SM00829">
    <property type="entry name" value="PKS_ER"/>
    <property type="match status" value="1"/>
</dbReference>